<evidence type="ECO:0000313" key="2">
    <source>
        <dbReference type="EMBL" id="RHN67940.1"/>
    </source>
</evidence>
<accession>I3SRH7</accession>
<dbReference type="EMBL" id="PSQE01000003">
    <property type="protein sequence ID" value="RHN67940.1"/>
    <property type="molecule type" value="Genomic_DNA"/>
</dbReference>
<organism evidence="1">
    <name type="scientific">Medicago truncatula</name>
    <name type="common">Barrel medic</name>
    <name type="synonym">Medicago tribuloides</name>
    <dbReference type="NCBI Taxonomy" id="3880"/>
    <lineage>
        <taxon>Eukaryota</taxon>
        <taxon>Viridiplantae</taxon>
        <taxon>Streptophyta</taxon>
        <taxon>Embryophyta</taxon>
        <taxon>Tracheophyta</taxon>
        <taxon>Spermatophyta</taxon>
        <taxon>Magnoliopsida</taxon>
        <taxon>eudicotyledons</taxon>
        <taxon>Gunneridae</taxon>
        <taxon>Pentapetalae</taxon>
        <taxon>rosids</taxon>
        <taxon>fabids</taxon>
        <taxon>Fabales</taxon>
        <taxon>Fabaceae</taxon>
        <taxon>Papilionoideae</taxon>
        <taxon>50 kb inversion clade</taxon>
        <taxon>NPAAA clade</taxon>
        <taxon>Hologalegina</taxon>
        <taxon>IRL clade</taxon>
        <taxon>Trifolieae</taxon>
        <taxon>Medicago</taxon>
    </lineage>
</organism>
<dbReference type="Gramene" id="rna16204">
    <property type="protein sequence ID" value="RHN67940.1"/>
    <property type="gene ID" value="gene16204"/>
</dbReference>
<sequence>MTMHNMLKNMDCGVPCQNHQWRCQYCCRGQRNGFGGCGQKALRRLHDDLICDNCWWMNSSPTQVCSLVLPFPTFHHPQEQGIHIVQC</sequence>
<dbReference type="AlphaFoldDB" id="I3SRH7"/>
<dbReference type="Proteomes" id="UP000265566">
    <property type="component" value="Chromosome 3"/>
</dbReference>
<proteinExistence type="evidence at transcript level"/>
<gene>
    <name evidence="2" type="ORF">MtrunA17_Chr3g0108281</name>
</gene>
<reference evidence="1" key="1">
    <citation type="submission" date="2012-05" db="EMBL/GenBank/DDBJ databases">
        <authorList>
            <person name="Krishnakumar V."/>
            <person name="Cheung F."/>
            <person name="Xiao Y."/>
            <person name="Chan A."/>
            <person name="Moskal W.A."/>
            <person name="Town C.D."/>
        </authorList>
    </citation>
    <scope>NUCLEOTIDE SEQUENCE</scope>
</reference>
<name>I3SRH7_MEDTR</name>
<dbReference type="EMBL" id="BT143075">
    <property type="protein sequence ID" value="AFK42869.1"/>
    <property type="molecule type" value="mRNA"/>
</dbReference>
<reference evidence="3" key="2">
    <citation type="journal article" date="2018" name="Nat. Plants">
        <title>Whole-genome landscape of Medicago truncatula symbiotic genes.</title>
        <authorList>
            <person name="Pecrix Y."/>
            <person name="Staton S.E."/>
            <person name="Sallet E."/>
            <person name="Lelandais-Briere C."/>
            <person name="Moreau S."/>
            <person name="Carrere S."/>
            <person name="Blein T."/>
            <person name="Jardinaud M.F."/>
            <person name="Latrasse D."/>
            <person name="Zouine M."/>
            <person name="Zahm M."/>
            <person name="Kreplak J."/>
            <person name="Mayjonade B."/>
            <person name="Satge C."/>
            <person name="Perez M."/>
            <person name="Cauet S."/>
            <person name="Marande W."/>
            <person name="Chantry-Darmon C."/>
            <person name="Lopez-Roques C."/>
            <person name="Bouchez O."/>
            <person name="Berard A."/>
            <person name="Debelle F."/>
            <person name="Munos S."/>
            <person name="Bendahmane A."/>
            <person name="Berges H."/>
            <person name="Niebel A."/>
            <person name="Buitink J."/>
            <person name="Frugier F."/>
            <person name="Benhamed M."/>
            <person name="Crespi M."/>
            <person name="Gouzy J."/>
            <person name="Gamas P."/>
        </authorList>
    </citation>
    <scope>NUCLEOTIDE SEQUENCE [LARGE SCALE GENOMIC DNA]</scope>
    <source>
        <strain evidence="3">cv. Jemalong A17</strain>
    </source>
</reference>
<protein>
    <submittedName>
        <fullName evidence="1">Uncharacterized protein</fullName>
    </submittedName>
</protein>
<evidence type="ECO:0000313" key="1">
    <source>
        <dbReference type="EMBL" id="AFK42869.1"/>
    </source>
</evidence>
<reference evidence="2" key="3">
    <citation type="journal article" date="2018" name="Nat. Plants">
        <title>Whole-genome landscape of Medicago truncatula symbiotic genes.</title>
        <authorList>
            <person name="Pecrix Y."/>
            <person name="Gamas P."/>
            <person name="Carrere S."/>
        </authorList>
    </citation>
    <scope>NUCLEOTIDE SEQUENCE</scope>
    <source>
        <tissue evidence="2">Leaves</tissue>
    </source>
</reference>
<evidence type="ECO:0000313" key="3">
    <source>
        <dbReference type="Proteomes" id="UP000265566"/>
    </source>
</evidence>